<gene>
    <name evidence="1" type="ORF">PPENT_87.1.T0030400</name>
</gene>
<dbReference type="EMBL" id="CAJJDO010000003">
    <property type="protein sequence ID" value="CAD8134624.1"/>
    <property type="molecule type" value="Genomic_DNA"/>
</dbReference>
<evidence type="ECO:0000313" key="2">
    <source>
        <dbReference type="Proteomes" id="UP000689195"/>
    </source>
</evidence>
<dbReference type="AlphaFoldDB" id="A0A8S1S6M9"/>
<organism evidence="1 2">
    <name type="scientific">Paramecium pentaurelia</name>
    <dbReference type="NCBI Taxonomy" id="43138"/>
    <lineage>
        <taxon>Eukaryota</taxon>
        <taxon>Sar</taxon>
        <taxon>Alveolata</taxon>
        <taxon>Ciliophora</taxon>
        <taxon>Intramacronucleata</taxon>
        <taxon>Oligohymenophorea</taxon>
        <taxon>Peniculida</taxon>
        <taxon>Parameciidae</taxon>
        <taxon>Paramecium</taxon>
    </lineage>
</organism>
<reference evidence="1" key="1">
    <citation type="submission" date="2021-01" db="EMBL/GenBank/DDBJ databases">
        <authorList>
            <consortium name="Genoscope - CEA"/>
            <person name="William W."/>
        </authorList>
    </citation>
    <scope>NUCLEOTIDE SEQUENCE</scope>
</reference>
<dbReference type="Proteomes" id="UP000689195">
    <property type="component" value="Unassembled WGS sequence"/>
</dbReference>
<accession>A0A8S1S6M9</accession>
<comment type="caution">
    <text evidence="1">The sequence shown here is derived from an EMBL/GenBank/DDBJ whole genome shotgun (WGS) entry which is preliminary data.</text>
</comment>
<sequence length="136" mass="16165">MMQSIQNQMNKIVLKIQKQYQQDLILLHQSEQKKVRIGIKKKRRQSQIKNFLPDTPPQFLQTKNLKTEDQAPITSILQKEEQFQHQKQHLFLMGALSDHQLSILLNLLITLNYYIQYHKKSIKSFNQPQQLVLSID</sequence>
<name>A0A8S1S6M9_9CILI</name>
<keyword evidence="2" id="KW-1185">Reference proteome</keyword>
<proteinExistence type="predicted"/>
<protein>
    <submittedName>
        <fullName evidence="1">Uncharacterized protein</fullName>
    </submittedName>
</protein>
<evidence type="ECO:0000313" key="1">
    <source>
        <dbReference type="EMBL" id="CAD8134624.1"/>
    </source>
</evidence>